<feature type="compositionally biased region" description="Low complexity" evidence="2">
    <location>
        <begin position="13"/>
        <end position="35"/>
    </location>
</feature>
<dbReference type="OrthoDB" id="1732347at2759"/>
<dbReference type="PROSITE" id="PS00107">
    <property type="entry name" value="PROTEIN_KINASE_ATP"/>
    <property type="match status" value="1"/>
</dbReference>
<comment type="caution">
    <text evidence="3">The sequence shown here is derived from an EMBL/GenBank/DDBJ whole genome shotgun (WGS) entry which is preliminary data.</text>
</comment>
<accession>A0A7J8V7R6</accession>
<keyword evidence="4" id="KW-1185">Reference proteome</keyword>
<feature type="binding site" evidence="1">
    <location>
        <position position="191"/>
    </location>
    <ligand>
        <name>ATP</name>
        <dbReference type="ChEBI" id="CHEBI:30616"/>
    </ligand>
</feature>
<name>A0A7J8V7R6_9ROSI</name>
<protein>
    <recommendedName>
        <fullName evidence="5">Protein kinase domain-containing protein</fullName>
    </recommendedName>
</protein>
<sequence>MPVLRSGARRGRAAAQKQQQQQLQNPIEAGEAIATRTRRRRRAAEEAAAAAASPLEKDNNDEGDNRNKKPRAQGVNEKLAVAAAGEAAVREEEKNTKNRILEEEKKEEVGEKPMDEFNSGGGRGKDKGNAGEDERSTAPLPEKVQVGGSPWYRIERKLGKGGFGQVCVGRRVSATNTNDRYGSGALEVALKFEHRSSKGCNYGPPYEWQVYK</sequence>
<organism evidence="3 4">
    <name type="scientific">Gossypium klotzschianum</name>
    <dbReference type="NCBI Taxonomy" id="34286"/>
    <lineage>
        <taxon>Eukaryota</taxon>
        <taxon>Viridiplantae</taxon>
        <taxon>Streptophyta</taxon>
        <taxon>Embryophyta</taxon>
        <taxon>Tracheophyta</taxon>
        <taxon>Spermatophyta</taxon>
        <taxon>Magnoliopsida</taxon>
        <taxon>eudicotyledons</taxon>
        <taxon>Gunneridae</taxon>
        <taxon>Pentapetalae</taxon>
        <taxon>rosids</taxon>
        <taxon>malvids</taxon>
        <taxon>Malvales</taxon>
        <taxon>Malvaceae</taxon>
        <taxon>Malvoideae</taxon>
        <taxon>Gossypium</taxon>
    </lineage>
</organism>
<dbReference type="InterPro" id="IPR017441">
    <property type="entry name" value="Protein_kinase_ATP_BS"/>
</dbReference>
<feature type="region of interest" description="Disordered" evidence="2">
    <location>
        <begin position="1"/>
        <end position="148"/>
    </location>
</feature>
<evidence type="ECO:0000313" key="3">
    <source>
        <dbReference type="EMBL" id="MBA0658620.1"/>
    </source>
</evidence>
<dbReference type="GO" id="GO:0005524">
    <property type="term" value="F:ATP binding"/>
    <property type="evidence" value="ECO:0007669"/>
    <property type="project" value="UniProtKB-UniRule"/>
</dbReference>
<dbReference type="AlphaFoldDB" id="A0A7J8V7R6"/>
<evidence type="ECO:0000256" key="2">
    <source>
        <dbReference type="SAM" id="MobiDB-lite"/>
    </source>
</evidence>
<proteinExistence type="predicted"/>
<dbReference type="Gene3D" id="3.30.200.20">
    <property type="entry name" value="Phosphorylase Kinase, domain 1"/>
    <property type="match status" value="1"/>
</dbReference>
<keyword evidence="1" id="KW-0067">ATP-binding</keyword>
<feature type="compositionally biased region" description="Basic and acidic residues" evidence="2">
    <location>
        <begin position="88"/>
        <end position="115"/>
    </location>
</feature>
<gene>
    <name evidence="3" type="ORF">Goklo_010813</name>
</gene>
<feature type="compositionally biased region" description="Basic and acidic residues" evidence="2">
    <location>
        <begin position="55"/>
        <end position="67"/>
    </location>
</feature>
<evidence type="ECO:0000313" key="4">
    <source>
        <dbReference type="Proteomes" id="UP000593573"/>
    </source>
</evidence>
<dbReference type="Proteomes" id="UP000593573">
    <property type="component" value="Unassembled WGS sequence"/>
</dbReference>
<evidence type="ECO:0008006" key="5">
    <source>
        <dbReference type="Google" id="ProtNLM"/>
    </source>
</evidence>
<reference evidence="3 4" key="1">
    <citation type="journal article" date="2019" name="Genome Biol. Evol.">
        <title>Insights into the evolution of the New World diploid cottons (Gossypium, subgenus Houzingenia) based on genome sequencing.</title>
        <authorList>
            <person name="Grover C.E."/>
            <person name="Arick M.A. 2nd"/>
            <person name="Thrash A."/>
            <person name="Conover J.L."/>
            <person name="Sanders W.S."/>
            <person name="Peterson D.G."/>
            <person name="Frelichowski J.E."/>
            <person name="Scheffler J.A."/>
            <person name="Scheffler B.E."/>
            <person name="Wendel J.F."/>
        </authorList>
    </citation>
    <scope>NUCLEOTIDE SEQUENCE [LARGE SCALE GENOMIC DNA]</scope>
    <source>
        <strain evidence="3">57</strain>
        <tissue evidence="3">Leaf</tissue>
    </source>
</reference>
<evidence type="ECO:0000256" key="1">
    <source>
        <dbReference type="PROSITE-ProRule" id="PRU10141"/>
    </source>
</evidence>
<keyword evidence="1" id="KW-0547">Nucleotide-binding</keyword>
<dbReference type="EMBL" id="JABFAB010000009">
    <property type="protein sequence ID" value="MBA0658620.1"/>
    <property type="molecule type" value="Genomic_DNA"/>
</dbReference>
<feature type="compositionally biased region" description="Basic and acidic residues" evidence="2">
    <location>
        <begin position="123"/>
        <end position="136"/>
    </location>
</feature>